<dbReference type="EMBL" id="LLXJ01002957">
    <property type="protein sequence ID" value="PKB97840.1"/>
    <property type="molecule type" value="Genomic_DNA"/>
</dbReference>
<evidence type="ECO:0000313" key="3">
    <source>
        <dbReference type="Proteomes" id="UP000232688"/>
    </source>
</evidence>
<reference evidence="2 3" key="4">
    <citation type="submission" date="2017-10" db="EMBL/GenBank/DDBJ databases">
        <title>Genome analyses suggest a sexual origin of heterokaryosis in a supposedly ancient asexual fungus.</title>
        <authorList>
            <person name="Corradi N."/>
            <person name="Sedzielewska K."/>
            <person name="Noel J."/>
            <person name="Charron P."/>
            <person name="Farinelli L."/>
            <person name="Marton T."/>
            <person name="Kruger M."/>
            <person name="Pelin A."/>
            <person name="Brachmann A."/>
            <person name="Corradi N."/>
        </authorList>
    </citation>
    <scope>NUCLEOTIDE SEQUENCE [LARGE SCALE GENOMIC DNA]</scope>
    <source>
        <strain evidence="2 3">A1</strain>
    </source>
</reference>
<dbReference type="AlphaFoldDB" id="A0A2I1FCH9"/>
<evidence type="ECO:0000313" key="2">
    <source>
        <dbReference type="EMBL" id="PKC55226.1"/>
    </source>
</evidence>
<gene>
    <name evidence="2" type="ORF">RhiirA1_475980</name>
    <name evidence="1" type="ORF">RhiirA5_432411</name>
</gene>
<organism evidence="2 3">
    <name type="scientific">Rhizophagus irregularis</name>
    <dbReference type="NCBI Taxonomy" id="588596"/>
    <lineage>
        <taxon>Eukaryota</taxon>
        <taxon>Fungi</taxon>
        <taxon>Fungi incertae sedis</taxon>
        <taxon>Mucoromycota</taxon>
        <taxon>Glomeromycotina</taxon>
        <taxon>Glomeromycetes</taxon>
        <taxon>Glomerales</taxon>
        <taxon>Glomeraceae</taxon>
        <taxon>Rhizophagus</taxon>
    </lineage>
</organism>
<name>A0A2I1FCH9_9GLOM</name>
<reference evidence="1 4" key="2">
    <citation type="submission" date="2017-09" db="EMBL/GenBank/DDBJ databases">
        <title>Extensive intraspecific genome diversity in a model arbuscular mycorrhizal fungus.</title>
        <authorList>
            <person name="Chen E.C."/>
            <person name="Morin E."/>
            <person name="Beaudet D."/>
            <person name="Noel J."/>
            <person name="Ndikumana S."/>
            <person name="Charron P."/>
            <person name="St-Onge C."/>
            <person name="Giorgi J."/>
            <person name="Grigoriev I.V."/>
            <person name="Roux C."/>
            <person name="Martin F.M."/>
            <person name="Corradi N."/>
        </authorList>
    </citation>
    <scope>NUCLEOTIDE SEQUENCE [LARGE SCALE GENOMIC DNA]</scope>
    <source>
        <strain evidence="1 4">A5</strain>
    </source>
</reference>
<dbReference type="Proteomes" id="UP000232722">
    <property type="component" value="Unassembled WGS sequence"/>
</dbReference>
<evidence type="ECO:0000313" key="1">
    <source>
        <dbReference type="EMBL" id="PKB97840.1"/>
    </source>
</evidence>
<dbReference type="OrthoDB" id="2346462at2759"/>
<protein>
    <submittedName>
        <fullName evidence="2">Uncharacterized protein</fullName>
    </submittedName>
</protein>
<dbReference type="VEuPathDB" id="FungiDB:FUN_003967"/>
<dbReference type="Proteomes" id="UP000232688">
    <property type="component" value="Unassembled WGS sequence"/>
</dbReference>
<reference evidence="1 4" key="1">
    <citation type="submission" date="2016-04" db="EMBL/GenBank/DDBJ databases">
        <title>Genome analyses suggest a sexual origin of heterokaryosis in a supposedly ancient asexual fungus.</title>
        <authorList>
            <person name="Ropars J."/>
            <person name="Sedzielewska K."/>
            <person name="Noel J."/>
            <person name="Charron P."/>
            <person name="Farinelli L."/>
            <person name="Marton T."/>
            <person name="Kruger M."/>
            <person name="Pelin A."/>
            <person name="Brachmann A."/>
            <person name="Corradi N."/>
        </authorList>
    </citation>
    <scope>NUCLEOTIDE SEQUENCE [LARGE SCALE GENOMIC DNA]</scope>
    <source>
        <strain evidence="1 4">A5</strain>
    </source>
</reference>
<dbReference type="EMBL" id="LLXH01002724">
    <property type="protein sequence ID" value="PKC55226.1"/>
    <property type="molecule type" value="Genomic_DNA"/>
</dbReference>
<accession>A0A2I1FCH9</accession>
<dbReference type="VEuPathDB" id="FungiDB:RhiirA1_475980"/>
<reference evidence="2 3" key="3">
    <citation type="submission" date="2017-10" db="EMBL/GenBank/DDBJ databases">
        <title>Extensive intraspecific genome diversity in a model arbuscular mycorrhizal fungus.</title>
        <authorList>
            <person name="Chen E.C.H."/>
            <person name="Morin E."/>
            <person name="Baudet D."/>
            <person name="Noel J."/>
            <person name="Ndikumana S."/>
            <person name="Charron P."/>
            <person name="St-Onge C."/>
            <person name="Giorgi J."/>
            <person name="Grigoriev I.V."/>
            <person name="Roux C."/>
            <person name="Martin F.M."/>
            <person name="Corradi N."/>
        </authorList>
    </citation>
    <scope>NUCLEOTIDE SEQUENCE [LARGE SCALE GENOMIC DNA]</scope>
    <source>
        <strain evidence="2 3">A1</strain>
    </source>
</reference>
<evidence type="ECO:0000313" key="4">
    <source>
        <dbReference type="Proteomes" id="UP000232722"/>
    </source>
</evidence>
<sequence>NDDHYAAFNSVHNTETSEPHRPSLVIALESADHVSKGLLINTKVQTYIECFQCGKLRCIYSERTLISDERQEFGLIENEMNYTCDSLLVSEDHILYNKLFVREKITCELPIELAYYSSISHRQGLKQLCYWCGVDGSFADPQENLVAKYKFIFSYCIWCLKNGKNYFCQVEIKTNKKKEVEVTMFNLTIGRKKCKIRSLVLICKK</sequence>
<comment type="caution">
    <text evidence="2">The sequence shown here is derived from an EMBL/GenBank/DDBJ whole genome shotgun (WGS) entry which is preliminary data.</text>
</comment>
<feature type="non-terminal residue" evidence="2">
    <location>
        <position position="1"/>
    </location>
</feature>
<dbReference type="VEuPathDB" id="FungiDB:RhiirFUN_006104"/>
<proteinExistence type="predicted"/>